<dbReference type="GO" id="GO:0004113">
    <property type="term" value="F:2',3'-cyclic-nucleotide 3'-phosphodiesterase activity"/>
    <property type="evidence" value="ECO:0007669"/>
    <property type="project" value="TreeGrafter"/>
</dbReference>
<reference evidence="1 2" key="1">
    <citation type="journal article" date="2016" name="Nat. Commun.">
        <title>Thousands of microbial genomes shed light on interconnected biogeochemical processes in an aquifer system.</title>
        <authorList>
            <person name="Anantharaman K."/>
            <person name="Brown C.T."/>
            <person name="Hug L.A."/>
            <person name="Sharon I."/>
            <person name="Castelle C.J."/>
            <person name="Probst A.J."/>
            <person name="Thomas B.C."/>
            <person name="Singh A."/>
            <person name="Wilkins M.J."/>
            <person name="Karaoz U."/>
            <person name="Brodie E.L."/>
            <person name="Williams K.H."/>
            <person name="Hubbard S.S."/>
            <person name="Banfield J.F."/>
        </authorList>
    </citation>
    <scope>NUCLEOTIDE SEQUENCE [LARGE SCALE GENOMIC DNA]</scope>
</reference>
<proteinExistence type="predicted"/>
<dbReference type="Gene3D" id="3.90.1140.10">
    <property type="entry name" value="Cyclic phosphodiesterase"/>
    <property type="match status" value="1"/>
</dbReference>
<dbReference type="SUPFAM" id="SSF55144">
    <property type="entry name" value="LigT-like"/>
    <property type="match status" value="1"/>
</dbReference>
<dbReference type="Proteomes" id="UP000178758">
    <property type="component" value="Unassembled WGS sequence"/>
</dbReference>
<evidence type="ECO:0008006" key="3">
    <source>
        <dbReference type="Google" id="ProtNLM"/>
    </source>
</evidence>
<sequence>MAEKYSLWILPTDKLKSSLEDVIKKLAKKYNSSLFEPHLTLIGGFNSSLNEIKQGTKKLAYLIKPFIIKTGEISFSTTYYQNVFLRVKSSACLMDVNLKAKKIFKLENDIFMPHISLLYGNQSLKIREQAVSRIKIPEAKFIADKIIVVPSIPDPKEWKHLVEYNLSS</sequence>
<evidence type="ECO:0000313" key="2">
    <source>
        <dbReference type="Proteomes" id="UP000178758"/>
    </source>
</evidence>
<dbReference type="EMBL" id="MEZJ01000005">
    <property type="protein sequence ID" value="OGD54692.1"/>
    <property type="molecule type" value="Genomic_DNA"/>
</dbReference>
<dbReference type="Pfam" id="PF07823">
    <property type="entry name" value="CPDase"/>
    <property type="match status" value="1"/>
</dbReference>
<comment type="caution">
    <text evidence="1">The sequence shown here is derived from an EMBL/GenBank/DDBJ whole genome shotgun (WGS) entry which is preliminary data.</text>
</comment>
<dbReference type="InterPro" id="IPR009097">
    <property type="entry name" value="Cyclic_Pdiesterase"/>
</dbReference>
<gene>
    <name evidence="1" type="ORF">A3J78_01495</name>
</gene>
<dbReference type="InterPro" id="IPR012386">
    <property type="entry name" value="Cyclic-nucl_3Pdiesterase"/>
</dbReference>
<dbReference type="PANTHER" id="PTHR28141:SF1">
    <property type="entry name" value="2',3'-CYCLIC-NUCLEOTIDE 3'-PHOSPHODIESTERASE"/>
    <property type="match status" value="1"/>
</dbReference>
<accession>A0A1F5DHN6</accession>
<protein>
    <recommendedName>
        <fullName evidence="3">Cyclic phosphodiesterase-like protein</fullName>
    </recommendedName>
</protein>
<dbReference type="GO" id="GO:0009187">
    <property type="term" value="P:cyclic nucleotide metabolic process"/>
    <property type="evidence" value="ECO:0007669"/>
    <property type="project" value="TreeGrafter"/>
</dbReference>
<evidence type="ECO:0000313" key="1">
    <source>
        <dbReference type="EMBL" id="OGD54692.1"/>
    </source>
</evidence>
<dbReference type="AlphaFoldDB" id="A0A1F5DHN6"/>
<dbReference type="PANTHER" id="PTHR28141">
    <property type="entry name" value="2',3'-CYCLIC-NUCLEOTIDE 3'-PHOSPHODIESTERASE"/>
    <property type="match status" value="1"/>
</dbReference>
<organism evidence="1 2">
    <name type="scientific">Candidatus Beckwithbacteria bacterium RBG_13_35_6</name>
    <dbReference type="NCBI Taxonomy" id="1797456"/>
    <lineage>
        <taxon>Bacteria</taxon>
        <taxon>Candidatus Beckwithiibacteriota</taxon>
    </lineage>
</organism>
<name>A0A1F5DHN6_9BACT</name>